<dbReference type="GO" id="GO:0030170">
    <property type="term" value="F:pyridoxal phosphate binding"/>
    <property type="evidence" value="ECO:0007669"/>
    <property type="project" value="InterPro"/>
</dbReference>
<evidence type="ECO:0000256" key="5">
    <source>
        <dbReference type="ARBA" id="ARBA00022898"/>
    </source>
</evidence>
<dbReference type="FunFam" id="3.40.640.10:FF:000009">
    <property type="entry name" value="Cystathionine gamma-synthase homolog"/>
    <property type="match status" value="1"/>
</dbReference>
<accession>A0A1J1I532</accession>
<proteinExistence type="inferred from homology"/>
<evidence type="ECO:0000313" key="9">
    <source>
        <dbReference type="Proteomes" id="UP000183832"/>
    </source>
</evidence>
<dbReference type="GO" id="GO:0019346">
    <property type="term" value="P:transsulfuration"/>
    <property type="evidence" value="ECO:0007669"/>
    <property type="project" value="InterPro"/>
</dbReference>
<dbReference type="FunFam" id="3.40.640.10:FF:000046">
    <property type="entry name" value="Cystathionine gamma-lyase"/>
    <property type="match status" value="1"/>
</dbReference>
<dbReference type="GO" id="GO:0005737">
    <property type="term" value="C:cytoplasm"/>
    <property type="evidence" value="ECO:0007669"/>
    <property type="project" value="TreeGrafter"/>
</dbReference>
<dbReference type="GO" id="GO:0019343">
    <property type="term" value="P:cysteine biosynthetic process via cystathionine"/>
    <property type="evidence" value="ECO:0007669"/>
    <property type="project" value="TreeGrafter"/>
</dbReference>
<protein>
    <recommendedName>
        <fullName evidence="4">cystathionine gamma-lyase</fullName>
        <ecNumber evidence="4">4.4.1.1</ecNumber>
    </recommendedName>
    <alternativeName>
        <fullName evidence="7">Gamma-cystathionase</fullName>
    </alternativeName>
</protein>
<dbReference type="EC" id="4.4.1.1" evidence="4"/>
<dbReference type="Proteomes" id="UP000183832">
    <property type="component" value="Unassembled WGS sequence"/>
</dbReference>
<comment type="pathway">
    <text evidence="2">Amino-acid biosynthesis; L-cysteine biosynthesis; L-cysteine from L-homocysteine and L-serine: step 2/2.</text>
</comment>
<keyword evidence="6" id="KW-0198">Cysteine biosynthesis</keyword>
<gene>
    <name evidence="8" type="ORF">CLUMA_CG008646</name>
</gene>
<dbReference type="CDD" id="cd00614">
    <property type="entry name" value="CGS_like"/>
    <property type="match status" value="2"/>
</dbReference>
<keyword evidence="9" id="KW-1185">Reference proteome</keyword>
<dbReference type="SUPFAM" id="SSF53383">
    <property type="entry name" value="PLP-dependent transferases"/>
    <property type="match status" value="2"/>
</dbReference>
<name>A0A1J1I532_9DIPT</name>
<dbReference type="PANTHER" id="PTHR11808:SF15">
    <property type="entry name" value="CYSTATHIONINE GAMMA-LYASE"/>
    <property type="match status" value="1"/>
</dbReference>
<dbReference type="UniPathway" id="UPA00136">
    <property type="reaction ID" value="UER00202"/>
</dbReference>
<dbReference type="OrthoDB" id="3512640at2759"/>
<comment type="similarity">
    <text evidence="3">Belongs to the trans-sulfuration enzymes family.</text>
</comment>
<dbReference type="Gene3D" id="3.90.1150.10">
    <property type="entry name" value="Aspartate Aminotransferase, domain 1"/>
    <property type="match status" value="2"/>
</dbReference>
<dbReference type="Gene3D" id="3.40.640.10">
    <property type="entry name" value="Type I PLP-dependent aspartate aminotransferase-like (Major domain)"/>
    <property type="match status" value="2"/>
</dbReference>
<keyword evidence="5" id="KW-0663">Pyridoxal phosphate</keyword>
<evidence type="ECO:0000313" key="8">
    <source>
        <dbReference type="EMBL" id="CRK95291.1"/>
    </source>
</evidence>
<dbReference type="InterPro" id="IPR015424">
    <property type="entry name" value="PyrdxlP-dep_Trfase"/>
</dbReference>
<evidence type="ECO:0000256" key="4">
    <source>
        <dbReference type="ARBA" id="ARBA00012085"/>
    </source>
</evidence>
<evidence type="ECO:0000256" key="3">
    <source>
        <dbReference type="ARBA" id="ARBA00009077"/>
    </source>
</evidence>
<evidence type="ECO:0000256" key="2">
    <source>
        <dbReference type="ARBA" id="ARBA00005038"/>
    </source>
</evidence>
<keyword evidence="6" id="KW-0028">Amino-acid biosynthesis</keyword>
<dbReference type="PANTHER" id="PTHR11808">
    <property type="entry name" value="TRANS-SULFURATION ENZYME FAMILY MEMBER"/>
    <property type="match status" value="1"/>
</dbReference>
<evidence type="ECO:0000256" key="7">
    <source>
        <dbReference type="ARBA" id="ARBA00029853"/>
    </source>
</evidence>
<reference evidence="8 9" key="1">
    <citation type="submission" date="2015-04" db="EMBL/GenBank/DDBJ databases">
        <authorList>
            <person name="Syromyatnikov M.Y."/>
            <person name="Popov V.N."/>
        </authorList>
    </citation>
    <scope>NUCLEOTIDE SEQUENCE [LARGE SCALE GENOMIC DNA]</scope>
</reference>
<dbReference type="EMBL" id="CVRI01000041">
    <property type="protein sequence ID" value="CRK95291.1"/>
    <property type="molecule type" value="Genomic_DNA"/>
</dbReference>
<dbReference type="InterPro" id="IPR015422">
    <property type="entry name" value="PyrdxlP-dep_Trfase_small"/>
</dbReference>
<dbReference type="InterPro" id="IPR015421">
    <property type="entry name" value="PyrdxlP-dep_Trfase_major"/>
</dbReference>
<organism evidence="8 9">
    <name type="scientific">Clunio marinus</name>
    <dbReference type="NCBI Taxonomy" id="568069"/>
    <lineage>
        <taxon>Eukaryota</taxon>
        <taxon>Metazoa</taxon>
        <taxon>Ecdysozoa</taxon>
        <taxon>Arthropoda</taxon>
        <taxon>Hexapoda</taxon>
        <taxon>Insecta</taxon>
        <taxon>Pterygota</taxon>
        <taxon>Neoptera</taxon>
        <taxon>Endopterygota</taxon>
        <taxon>Diptera</taxon>
        <taxon>Nematocera</taxon>
        <taxon>Chironomoidea</taxon>
        <taxon>Chironomidae</taxon>
        <taxon>Clunio</taxon>
    </lineage>
</organism>
<evidence type="ECO:0000256" key="1">
    <source>
        <dbReference type="ARBA" id="ARBA00001933"/>
    </source>
</evidence>
<dbReference type="STRING" id="568069.A0A1J1I532"/>
<evidence type="ECO:0000256" key="6">
    <source>
        <dbReference type="ARBA" id="ARBA00023192"/>
    </source>
</evidence>
<sequence>MENHKSFNEKLGYQKQTDNFATKAIHSGYKPEDCKNRPVVPPIITATVFEYIEPGVQNGYHYSRFGNPIRSNLDNSLASLDNAKHALTFSSGVGMTTAIIATLDKGDGIISTHDLYTGTNNLFKEFGRKMDLNVKFIDLTDLKMLESSLKDDTKIVWVESPTNPLMTILDIKSIAKIVHSKSKAILICDNTLSTSYFQRPLELGVDVVTYSLSKYYNGHSDIIMGALTTNDDKLFEKLKHSQTSTGVVPSPFDCYMVLRSLKTLSLRMEKHSENSYLIAKFLSTHPKIEKVFHPSLETHERHQLGCKQSYGHSGVFSFLIKGSLEESKKFLKALKLIYVTGSLGGTESVASIPLLMMVSNKFEKDHVAKGLTDNLIRLSVGLEDLGYRKQNSDFATKSVHAGHKAEEWKGRPVVTPLVTSTTYQHTTPEEHSGYQYSRYKNPTRDVLESCLASLDNAKYGLSFTCGVGVVSAVIATLQSGDEIASMPNMYGGTIRLFKDLAAKMGIETKYIDFSDMKILKSSLTSKTKLVWIETPTNPLLSIVDIKSIADVVHSHSKAIFIVDNTFLTPYFQRPLELGADVAMYSLSKFYNGHSDVTMGGITTNDEKFYNTLKYFQVSTGVVPSPFDCFMANRSIKTLSLRMEKHSENSYAIAKFLESHPKIEKVFHPSLKSHVGHDIALKQSYGHSGIMAFYMKGTVDDLDQFTKALKVIMIAESLGGLETTVAIPWLMSHSDMPEANRLAVGVTPTLVRLNVGVEDIEDLIADLDQALSK</sequence>
<dbReference type="GO" id="GO:0004123">
    <property type="term" value="F:cystathionine gamma-lyase activity"/>
    <property type="evidence" value="ECO:0007669"/>
    <property type="project" value="TreeGrafter"/>
</dbReference>
<dbReference type="InterPro" id="IPR000277">
    <property type="entry name" value="Cys/Met-Metab_PyrdxlP-dep_enz"/>
</dbReference>
<dbReference type="Pfam" id="PF01053">
    <property type="entry name" value="Cys_Met_Meta_PP"/>
    <property type="match status" value="2"/>
</dbReference>
<dbReference type="AlphaFoldDB" id="A0A1J1I532"/>
<comment type="cofactor">
    <cofactor evidence="1">
        <name>pyridoxal 5'-phosphate</name>
        <dbReference type="ChEBI" id="CHEBI:597326"/>
    </cofactor>
</comment>